<protein>
    <submittedName>
        <fullName evidence="1">Uncharacterized protein</fullName>
    </submittedName>
</protein>
<dbReference type="EMBL" id="KZ820186">
    <property type="protein sequence ID" value="PWN48529.1"/>
    <property type="molecule type" value="Genomic_DNA"/>
</dbReference>
<keyword evidence="2" id="KW-1185">Reference proteome</keyword>
<organism evidence="1 2">
    <name type="scientific">Violaceomyces palustris</name>
    <dbReference type="NCBI Taxonomy" id="1673888"/>
    <lineage>
        <taxon>Eukaryota</taxon>
        <taxon>Fungi</taxon>
        <taxon>Dikarya</taxon>
        <taxon>Basidiomycota</taxon>
        <taxon>Ustilaginomycotina</taxon>
        <taxon>Ustilaginomycetes</taxon>
        <taxon>Violaceomycetales</taxon>
        <taxon>Violaceomycetaceae</taxon>
        <taxon>Violaceomyces</taxon>
    </lineage>
</organism>
<name>A0ACD0NRU9_9BASI</name>
<accession>A0ACD0NRU9</accession>
<reference evidence="1 2" key="1">
    <citation type="journal article" date="2018" name="Mol. Biol. Evol.">
        <title>Broad Genomic Sampling Reveals a Smut Pathogenic Ancestry of the Fungal Clade Ustilaginomycotina.</title>
        <authorList>
            <person name="Kijpornyongpan T."/>
            <person name="Mondo S.J."/>
            <person name="Barry K."/>
            <person name="Sandor L."/>
            <person name="Lee J."/>
            <person name="Lipzen A."/>
            <person name="Pangilinan J."/>
            <person name="LaButti K."/>
            <person name="Hainaut M."/>
            <person name="Henrissat B."/>
            <person name="Grigoriev I.V."/>
            <person name="Spatafora J.W."/>
            <person name="Aime M.C."/>
        </authorList>
    </citation>
    <scope>NUCLEOTIDE SEQUENCE [LARGE SCALE GENOMIC DNA]</scope>
    <source>
        <strain evidence="1 2">SA 807</strain>
    </source>
</reference>
<sequence length="1479" mass="159319">MNHERADSFGVRSGHHPSPSITSSISNARPQSMSPTQGGGSQRSSSIRPLSAFQPLESPDLYNGNAPSPGGPRPPSPQGSTTRSIRAPAPPLTFKSQDLRSALALQEAQQKKVYMEGYLLKRDDQGADGRPLHAADEKRRWTECFVQLSGTVLSLWSVEQMDTAAQEGREVPPAYINVTDSFVDFIGLLVEDPAQVPGSRGRYHHAFALNSAGNNRVIFCFRDPPPFEPDAIEHWLAPERRQTPEHRSVIGWLNLGHRHLQAWINAIRLASWEKVRLEEIYTGALIRARLGAVGGGPGAPTSDGHKDAALNSSDMAIKSPLVKGKMEGWVKARFMGSTEWKKCWMVLTDHRPDEAETKKKFWKLGSAGDRSSMMSMNSITNSQSGAASASSAELPPPPGSNGAPGIANFYDSKKAKKPFASLIYAAHAFAVYPSRPELVEGSSLFKIEGVFPMGSVLSATHRVRTTGWVMLMPELENPGSKGANAEMMKWVIAFMDAFKLYGRPETFIWDARNPVSAFFAYPIGPYKERLFLDRELAEFLEIVREDHLTSRAALHGIMAARMRGERTKILQPLPAPSRASETKQHQEGLTRKEDPSKDRSSGALRKEAPELPLLSGTLPPLDFGVREREVALLADTKDEHQEQKSVSSPKATDLGGRDGFRDNSTRQGPSDMKEDLMNGNRPLREERPGANPASRPFASQPSLARSQPDTVPQASSPASGLINPASLPLPKSETNSVRPGSERDIPSPLSPESRPLPQQTENAFQTKIVSPVSSSHTSVALPSATEPAPTTGVSPSSPKAVSQADVSPLPRIVESQKPRQVPVAGPSGRGAEQSIQLNSNAAYRTSEHYGSYDESALYYMSSISDQLPAPSSSVHPPAPDPTSPASKPKIPNTSAEEAASTALEKVADGGAPRQPLVDGADHLSRSAITSPTLQNARNVQMPQNGEDSIGDDALAAYSFLEQPPSPVVRNRKMSSSSRSERAVPDSSSFKQPALPASGNLVISPPSRGEKPPSASPSAASPFPSSFGQNRRAVERKTAAQLQAQAHQEALSKPGRPSGKKRFAKKASHAWGEESSEEEDEDEEEEDETDEAAARHDRGPSLASSNVSGNQVEPNGKASGRADYEEVRKSALAAGLPPPPASIYGEHAQFTDYGGGLSGASSPRSRSISPAQTGVNKSASSHPAIPASQRQSVFNSHLGAAHGDMSRDSTPPQTISGRPDRQTFLQLDPDEQPGAMTTVFTPHGLVQAGAQDKAERSAKAQEYEARQMGSHLVNVPNKPPPPQAGLLGAITAHERDRKAAGGYGATLTERERERVAAERRQREEDMLRQQQQQQMQHMAYYNPMMFQQQMMMGGMMGMPHMGMMGGMPPMGYAPSQMGGQMGFDPIMAQQHAMQAAQMAYMNAMSQAHESGSVLGHSSPAAPAMSTMGMTPMGGMSSIPSFNPHMSMMNYPAFMTPQFGAGSDFGGSPRQRPSSARNGSQ</sequence>
<evidence type="ECO:0000313" key="2">
    <source>
        <dbReference type="Proteomes" id="UP000245626"/>
    </source>
</evidence>
<dbReference type="Proteomes" id="UP000245626">
    <property type="component" value="Unassembled WGS sequence"/>
</dbReference>
<evidence type="ECO:0000313" key="1">
    <source>
        <dbReference type="EMBL" id="PWN48529.1"/>
    </source>
</evidence>
<gene>
    <name evidence="1" type="ORF">IE53DRAFT_319195</name>
</gene>
<proteinExistence type="predicted"/>